<dbReference type="Proteomes" id="UP000694843">
    <property type="component" value="Unplaced"/>
</dbReference>
<protein>
    <submittedName>
        <fullName evidence="2">Uncharacterized protein LOC108665339</fullName>
    </submittedName>
</protein>
<evidence type="ECO:0000313" key="1">
    <source>
        <dbReference type="Proteomes" id="UP000694843"/>
    </source>
</evidence>
<gene>
    <name evidence="2" type="primary">LOC108665339</name>
</gene>
<evidence type="ECO:0000313" key="2">
    <source>
        <dbReference type="RefSeq" id="XP_018007574.1"/>
    </source>
</evidence>
<feature type="non-terminal residue" evidence="2">
    <location>
        <position position="1"/>
    </location>
</feature>
<dbReference type="AlphaFoldDB" id="A0A8B7N2X4"/>
<organism evidence="1 2">
    <name type="scientific">Hyalella azteca</name>
    <name type="common">Amphipod</name>
    <dbReference type="NCBI Taxonomy" id="294128"/>
    <lineage>
        <taxon>Eukaryota</taxon>
        <taxon>Metazoa</taxon>
        <taxon>Ecdysozoa</taxon>
        <taxon>Arthropoda</taxon>
        <taxon>Crustacea</taxon>
        <taxon>Multicrustacea</taxon>
        <taxon>Malacostraca</taxon>
        <taxon>Eumalacostraca</taxon>
        <taxon>Peracarida</taxon>
        <taxon>Amphipoda</taxon>
        <taxon>Senticaudata</taxon>
        <taxon>Talitrida</taxon>
        <taxon>Talitroidea</taxon>
        <taxon>Hyalellidae</taxon>
        <taxon>Hyalella</taxon>
    </lineage>
</organism>
<dbReference type="RefSeq" id="XP_018007574.1">
    <property type="nucleotide sequence ID" value="XM_018152085.1"/>
</dbReference>
<accession>A0A8B7N2X4</accession>
<reference evidence="2" key="1">
    <citation type="submission" date="2025-08" db="UniProtKB">
        <authorList>
            <consortium name="RefSeq"/>
        </authorList>
    </citation>
    <scope>IDENTIFICATION</scope>
    <source>
        <tissue evidence="2">Whole organism</tissue>
    </source>
</reference>
<dbReference type="GeneID" id="108665339"/>
<proteinExistence type="predicted"/>
<dbReference type="KEGG" id="hazt:108665339"/>
<name>A0A8B7N2X4_HYAAZ</name>
<keyword evidence="1" id="KW-1185">Reference proteome</keyword>
<sequence length="62" mass="6902">VSLVSLNSSNQQLLKKVFYLYYYYFSIRNVHFNVCLIPSTAELREAAGTGLVAKSSGSLAIR</sequence>